<name>A0A9W9BE52_9HYPO</name>
<proteinExistence type="predicted"/>
<dbReference type="AlphaFoldDB" id="A0A9W9BE52"/>
<evidence type="ECO:0000313" key="1">
    <source>
        <dbReference type="EMBL" id="KAJ4861638.1"/>
    </source>
</evidence>
<organism evidence="1 2">
    <name type="scientific">Trichoderma breve</name>
    <dbReference type="NCBI Taxonomy" id="2034170"/>
    <lineage>
        <taxon>Eukaryota</taxon>
        <taxon>Fungi</taxon>
        <taxon>Dikarya</taxon>
        <taxon>Ascomycota</taxon>
        <taxon>Pezizomycotina</taxon>
        <taxon>Sordariomycetes</taxon>
        <taxon>Hypocreomycetidae</taxon>
        <taxon>Hypocreales</taxon>
        <taxon>Hypocreaceae</taxon>
        <taxon>Trichoderma</taxon>
    </lineage>
</organism>
<sequence length="270" mass="29446">MHDRCPWTNLARNSDGSLTRRLSNVGTSDSPPSLRLSFFCFLLSFSFLLGLDFFQPDRPVAVASSRIASLPAERGQAAQAQTGPLPSSPPSLRLSVIPAEPLLLACLVAARPQLQLAILGPDPHSAVSPPACSAPGLRIIQPPIQWWARPSVWVTGSYFKISSRALSLQSRTSPLGTDPPPLLSSHSHYPSSALCADAALHLVSRTWADRSHTPVIRERTDPARLRFRAGIHWPPCHRRRRSIDSAALSHDQTPSCVLHESQKPIGLRPL</sequence>
<reference evidence="1" key="1">
    <citation type="submission" date="2022-09" db="EMBL/GenBank/DDBJ databases">
        <title>Chromosome-level assembly of Trichoderma breve T069, a fungus used in development of biopesticide product.</title>
        <authorList>
            <person name="Lin R."/>
            <person name="Liu T."/>
        </authorList>
    </citation>
    <scope>NUCLEOTIDE SEQUENCE</scope>
    <source>
        <strain evidence="1">T069</strain>
    </source>
</reference>
<dbReference type="GeneID" id="80864490"/>
<protein>
    <submittedName>
        <fullName evidence="1">Uncharacterized protein</fullName>
    </submittedName>
</protein>
<accession>A0A9W9BE52</accession>
<dbReference type="EMBL" id="JAOPEN010000002">
    <property type="protein sequence ID" value="KAJ4861638.1"/>
    <property type="molecule type" value="Genomic_DNA"/>
</dbReference>
<dbReference type="RefSeq" id="XP_056030694.1">
    <property type="nucleotide sequence ID" value="XM_056169802.1"/>
</dbReference>
<keyword evidence="2" id="KW-1185">Reference proteome</keyword>
<gene>
    <name evidence="1" type="ORF">T069G_02592</name>
</gene>
<evidence type="ECO:0000313" key="2">
    <source>
        <dbReference type="Proteomes" id="UP001140511"/>
    </source>
</evidence>
<dbReference type="Proteomes" id="UP001140511">
    <property type="component" value="Unassembled WGS sequence"/>
</dbReference>
<comment type="caution">
    <text evidence="1">The sequence shown here is derived from an EMBL/GenBank/DDBJ whole genome shotgun (WGS) entry which is preliminary data.</text>
</comment>